<gene>
    <name evidence="2" type="ORF">HJ01_03283</name>
</gene>
<dbReference type="PATRIC" id="fig|1086011.3.peg.3216"/>
<proteinExistence type="predicted"/>
<feature type="region of interest" description="Disordered" evidence="1">
    <location>
        <begin position="1"/>
        <end position="38"/>
    </location>
</feature>
<organism evidence="2 3">
    <name type="scientific">Flavobacterium frigoris (strain PS1)</name>
    <dbReference type="NCBI Taxonomy" id="1086011"/>
    <lineage>
        <taxon>Bacteria</taxon>
        <taxon>Pseudomonadati</taxon>
        <taxon>Bacteroidota</taxon>
        <taxon>Flavobacteriia</taxon>
        <taxon>Flavobacteriales</taxon>
        <taxon>Flavobacteriaceae</taxon>
        <taxon>Flavobacterium</taxon>
    </lineage>
</organism>
<keyword evidence="3" id="KW-1185">Reference proteome</keyword>
<evidence type="ECO:0000313" key="3">
    <source>
        <dbReference type="Proteomes" id="UP000005566"/>
    </source>
</evidence>
<evidence type="ECO:0000313" key="2">
    <source>
        <dbReference type="EMBL" id="EIA07385.1"/>
    </source>
</evidence>
<dbReference type="Proteomes" id="UP000005566">
    <property type="component" value="Unassembled WGS sequence"/>
</dbReference>
<reference evidence="2 3" key="1">
    <citation type="journal article" date="2014" name="Acta Crystallogr. D">
        <title>Structure-based characterization and antifreeze properties of a hyperactive ice-binding protein from the Antarctic bacterium Flavobacterium frigoris PS1.</title>
        <authorList>
            <person name="Do H."/>
            <person name="Kim S.J."/>
            <person name="Kim H.J."/>
            <person name="Lee J.H."/>
        </authorList>
    </citation>
    <scope>NUCLEOTIDE SEQUENCE [LARGE SCALE GENOMIC DNA]</scope>
    <source>
        <strain evidence="2 3">PS1</strain>
    </source>
</reference>
<dbReference type="EMBL" id="AHKF01000026">
    <property type="protein sequence ID" value="EIA07385.1"/>
    <property type="molecule type" value="Genomic_DNA"/>
</dbReference>
<name>H7FVT5_FLAFP</name>
<evidence type="ECO:0000256" key="1">
    <source>
        <dbReference type="SAM" id="MobiDB-lite"/>
    </source>
</evidence>
<feature type="compositionally biased region" description="Polar residues" evidence="1">
    <location>
        <begin position="1"/>
        <end position="16"/>
    </location>
</feature>
<dbReference type="AlphaFoldDB" id="H7FVT5"/>
<feature type="compositionally biased region" description="Polar residues" evidence="1">
    <location>
        <begin position="24"/>
        <end position="38"/>
    </location>
</feature>
<protein>
    <submittedName>
        <fullName evidence="2">Uncharacterized protein</fullName>
    </submittedName>
</protein>
<sequence length="38" mass="4454">MVKQWKQLNNAQNISKLTKKNEKYNSFSHSNGIRTGFL</sequence>
<accession>H7FVT5</accession>
<comment type="caution">
    <text evidence="2">The sequence shown here is derived from an EMBL/GenBank/DDBJ whole genome shotgun (WGS) entry which is preliminary data.</text>
</comment>